<sequence>MSRLISHNYAAVVVGAGPAGIAVLGNLLELGLTRIAWIDPVFDGGRVNSKYREVPSNTKVSFFRSYATGVQPFRNIAQTAKTPNAFSVMNKLDQDETCSLHYAADMIKDLTAGLMKMKQVSPFRGEVMSANFEDNKSRWTVRIHSTDPSSTNIEVSTPRLILCTGSSPKSLPSPTPSIAGTSSSSTNLKELNLDTVLKPSLLAEVLPRDEAITIAVIGGSHSAILAIMNLVDLAQTTHPSLRLKWFTRNPLKYAEFMEGGWILYDNTGLKGQAAQFAREQLEDSQLPNSVAGRFIEKVDTSDRTHEEEIYRSHLPECTHVVYAIGYERNPLPELSRNGQAILPLQGDLKWDSGFGGFLDAQGHVVPGLHGAGIAFPETVVDPRGNVEQAVGFFKFMKFLKRVTPTWI</sequence>
<dbReference type="PRINTS" id="PR00368">
    <property type="entry name" value="FADPNR"/>
</dbReference>
<reference evidence="2" key="1">
    <citation type="journal article" date="2015" name="Genome Announc.">
        <title>Draft genome sequence of Talaromyces cellulolyticus strain Y-94, a source of lignocellulosic biomass-degrading enzymes.</title>
        <authorList>
            <person name="Fujii T."/>
            <person name="Koike H."/>
            <person name="Sawayama S."/>
            <person name="Yano S."/>
            <person name="Inoue H."/>
        </authorList>
    </citation>
    <scope>NUCLEOTIDE SEQUENCE [LARGE SCALE GENOMIC DNA]</scope>
    <source>
        <strain evidence="2">Y-94</strain>
    </source>
</reference>
<dbReference type="Proteomes" id="UP000053095">
    <property type="component" value="Unassembled WGS sequence"/>
</dbReference>
<organism evidence="1 2">
    <name type="scientific">Talaromyces pinophilus</name>
    <name type="common">Penicillium pinophilum</name>
    <dbReference type="NCBI Taxonomy" id="128442"/>
    <lineage>
        <taxon>Eukaryota</taxon>
        <taxon>Fungi</taxon>
        <taxon>Dikarya</taxon>
        <taxon>Ascomycota</taxon>
        <taxon>Pezizomycotina</taxon>
        <taxon>Eurotiomycetes</taxon>
        <taxon>Eurotiomycetidae</taxon>
        <taxon>Eurotiales</taxon>
        <taxon>Trichocomaceae</taxon>
        <taxon>Talaromyces</taxon>
        <taxon>Talaromyces sect. Talaromyces</taxon>
    </lineage>
</organism>
<dbReference type="EMBL" id="DF933829">
    <property type="protein sequence ID" value="GAM38752.1"/>
    <property type="molecule type" value="Genomic_DNA"/>
</dbReference>
<name>A0A6V8HBD5_TALPI</name>
<gene>
    <name evidence="1" type="ORF">TCE0_033f09739</name>
</gene>
<dbReference type="SUPFAM" id="SSF51905">
    <property type="entry name" value="FAD/NAD(P)-binding domain"/>
    <property type="match status" value="1"/>
</dbReference>
<dbReference type="Gene3D" id="3.50.50.60">
    <property type="entry name" value="FAD/NAD(P)-binding domain"/>
    <property type="match status" value="1"/>
</dbReference>
<proteinExistence type="predicted"/>
<comment type="caution">
    <text evidence="1">The sequence shown here is derived from an EMBL/GenBank/DDBJ whole genome shotgun (WGS) entry which is preliminary data.</text>
</comment>
<protein>
    <submittedName>
        <fullName evidence="1">Uncharacterized protein</fullName>
    </submittedName>
</protein>
<evidence type="ECO:0000313" key="2">
    <source>
        <dbReference type="Proteomes" id="UP000053095"/>
    </source>
</evidence>
<dbReference type="PANTHER" id="PTHR38688">
    <property type="entry name" value="PYR_REDOX_2 DOMAIN-CONTAINING PROTEIN"/>
    <property type="match status" value="1"/>
</dbReference>
<dbReference type="InterPro" id="IPR053275">
    <property type="entry name" value="Agnestin_monoxygenase"/>
</dbReference>
<keyword evidence="2" id="KW-1185">Reference proteome</keyword>
<accession>A0A6V8HBD5</accession>
<dbReference type="PANTHER" id="PTHR38688:SF1">
    <property type="entry name" value="FAD_NAD(P)-BINDING DOMAIN-CONTAINING PROTEIN"/>
    <property type="match status" value="1"/>
</dbReference>
<dbReference type="AlphaFoldDB" id="A0A6V8HBD5"/>
<evidence type="ECO:0000313" key="1">
    <source>
        <dbReference type="EMBL" id="GAM38752.1"/>
    </source>
</evidence>
<dbReference type="InterPro" id="IPR036188">
    <property type="entry name" value="FAD/NAD-bd_sf"/>
</dbReference>